<feature type="binding site" evidence="3">
    <location>
        <position position="259"/>
    </location>
    <ligand>
        <name>FAD</name>
        <dbReference type="ChEBI" id="CHEBI:57692"/>
    </ligand>
</feature>
<dbReference type="AlphaFoldDB" id="A0A2W1GEY3"/>
<comment type="similarity">
    <text evidence="1 4">Belongs to the GMC oxidoreductase family.</text>
</comment>
<evidence type="ECO:0000256" key="2">
    <source>
        <dbReference type="PIRSR" id="PIRSR000137-1"/>
    </source>
</evidence>
<dbReference type="PANTHER" id="PTHR11552:SF115">
    <property type="entry name" value="DEHYDROGENASE XPTC-RELATED"/>
    <property type="match status" value="1"/>
</dbReference>
<dbReference type="InterPro" id="IPR036188">
    <property type="entry name" value="FAD/NAD-bd_sf"/>
</dbReference>
<keyword evidence="5" id="KW-0732">Signal</keyword>
<dbReference type="Proteomes" id="UP000245464">
    <property type="component" value="Chromosome 3"/>
</dbReference>
<feature type="binding site" evidence="3">
    <location>
        <position position="110"/>
    </location>
    <ligand>
        <name>FAD</name>
        <dbReference type="ChEBI" id="CHEBI:57692"/>
    </ligand>
</feature>
<dbReference type="PROSITE" id="PS00623">
    <property type="entry name" value="GMC_OXRED_1"/>
    <property type="match status" value="1"/>
</dbReference>
<dbReference type="Gene3D" id="3.30.560.10">
    <property type="entry name" value="Glucose Oxidase, domain 3"/>
    <property type="match status" value="1"/>
</dbReference>
<evidence type="ECO:0000313" key="11">
    <source>
        <dbReference type="Proteomes" id="UP000249757"/>
    </source>
</evidence>
<reference evidence="8" key="1">
    <citation type="journal article" date="2018" name="BMC Genomics">
        <title>Comparative genomics of the wheat fungal pathogen Pyrenophora tritici-repentis reveals chromosomal variations and genome plasticity.</title>
        <authorList>
            <person name="Moolhuijzen P."/>
            <person name="See P.T."/>
            <person name="Hane J.K."/>
            <person name="Shi G."/>
            <person name="Liu Z."/>
            <person name="Oliver R.P."/>
            <person name="Moffat C.S."/>
        </authorList>
    </citation>
    <scope>NUCLEOTIDE SEQUENCE [LARGE SCALE GENOMIC DNA]</scope>
    <source>
        <strain evidence="8">M4</strain>
    </source>
</reference>
<dbReference type="PANTHER" id="PTHR11552">
    <property type="entry name" value="GLUCOSE-METHANOL-CHOLINE GMC OXIDOREDUCTASE"/>
    <property type="match status" value="1"/>
</dbReference>
<evidence type="ECO:0000259" key="6">
    <source>
        <dbReference type="PROSITE" id="PS00623"/>
    </source>
</evidence>
<dbReference type="InterPro" id="IPR012132">
    <property type="entry name" value="GMC_OxRdtase"/>
</dbReference>
<evidence type="ECO:0000259" key="7">
    <source>
        <dbReference type="PROSITE" id="PS00624"/>
    </source>
</evidence>
<proteinExistence type="inferred from homology"/>
<dbReference type="InterPro" id="IPR007867">
    <property type="entry name" value="GMC_OxRtase_C"/>
</dbReference>
<organism evidence="8 10">
    <name type="scientific">Pyrenophora tritici-repentis</name>
    <dbReference type="NCBI Taxonomy" id="45151"/>
    <lineage>
        <taxon>Eukaryota</taxon>
        <taxon>Fungi</taxon>
        <taxon>Dikarya</taxon>
        <taxon>Ascomycota</taxon>
        <taxon>Pezizomycotina</taxon>
        <taxon>Dothideomycetes</taxon>
        <taxon>Pleosporomycetidae</taxon>
        <taxon>Pleosporales</taxon>
        <taxon>Pleosporineae</taxon>
        <taxon>Pleosporaceae</taxon>
        <taxon>Pyrenophora</taxon>
    </lineage>
</organism>
<keyword evidence="3 4" id="KW-0274">FAD</keyword>
<protein>
    <submittedName>
        <fullName evidence="8 9">Choline dehydrogenase</fullName>
    </submittedName>
</protein>
<dbReference type="GO" id="GO:0044550">
    <property type="term" value="P:secondary metabolite biosynthetic process"/>
    <property type="evidence" value="ECO:0007669"/>
    <property type="project" value="TreeGrafter"/>
</dbReference>
<feature type="signal peptide" evidence="5">
    <location>
        <begin position="1"/>
        <end position="23"/>
    </location>
</feature>
<dbReference type="SUPFAM" id="SSF51905">
    <property type="entry name" value="FAD/NAD(P)-binding domain"/>
    <property type="match status" value="1"/>
</dbReference>
<reference evidence="11" key="4">
    <citation type="journal article" date="2022" name="Microb. Genom.">
        <title>A global pangenome for the wheat fungal pathogen Pyrenophora tritici-repentis and prediction of effector protein structural homology.</title>
        <authorList>
            <person name="Moolhuijzen P.M."/>
            <person name="See P.T."/>
            <person name="Shi G."/>
            <person name="Powell H.R."/>
            <person name="Cockram J."/>
            <person name="Jorgensen L.N."/>
            <person name="Benslimane H."/>
            <person name="Strelkov S.E."/>
            <person name="Turner J."/>
            <person name="Liu Z."/>
            <person name="Moffat C.S."/>
        </authorList>
    </citation>
    <scope>NUCLEOTIDE SEQUENCE [LARGE SCALE GENOMIC DNA]</scope>
</reference>
<sequence length="615" mass="66452">MPAFSRLAVALQLSTVFLSPVLGAAAGQQYDYVIVGGGVTGLVVANRLSEDKSKTVLVIEAGDNVDTDGTRIPYKANDLTAAAGLYWDGIKSLPEPAIGNGSFDVFVAKVLGGGSVVNGMIYDRGSAGDYDCWAALGNDDWDWKGLLPYFIKGTTLQPPTPEAAKKFNITWDESVYGNGPLPVSITSNQYKDITSYFAAWKASGVHVPQDGNNGEAIGPSWFPNTMDVKTGRRAHAVYAYYDTIKATRPNLHIITGTTVNKINFDTSCKTPKAIGVETTDKTGKCQIFNAKKEVVLAAGTIATPKLLQLSGVGPESVMKPAGIRTVVALDAVGTNFQDHPYATLIFNTTNQFFPDQNSLATNATFNATAWKQYQETKTGPYTYARGNSLAFVPLPDMTNDTESLTKSLNSQRSTDYLPNIYKINKKLTRGFAKQAKFIAESFGRKDIAAAELTCAADGTYVLAAVEKPLSRGTVHINPKNPRGPPIVTYNALMNPIDRRVLFTSVRFFRTIWASPLLARYKITEKVPGAQFKTDEELYTALIKQKMLAPSLAHPCGSCPMMPREDGGCVSDKLLVYGTQHLSIVDASIIPIIPGAHTQATAYAIAEKAADIIKAR</sequence>
<dbReference type="Pfam" id="PF05199">
    <property type="entry name" value="GMC_oxred_C"/>
    <property type="match status" value="1"/>
</dbReference>
<dbReference type="GO" id="GO:0050660">
    <property type="term" value="F:flavin adenine dinucleotide binding"/>
    <property type="evidence" value="ECO:0007669"/>
    <property type="project" value="InterPro"/>
</dbReference>
<feature type="active site" description="Proton acceptor" evidence="2">
    <location>
        <position position="596"/>
    </location>
</feature>
<dbReference type="Proteomes" id="UP000249757">
    <property type="component" value="Unassembled WGS sequence"/>
</dbReference>
<dbReference type="OMA" id="YGTQHLS"/>
<evidence type="ECO:0000256" key="3">
    <source>
        <dbReference type="PIRSR" id="PIRSR000137-2"/>
    </source>
</evidence>
<feature type="domain" description="Glucose-methanol-choline oxidoreductase N-terminal" evidence="6">
    <location>
        <begin position="108"/>
        <end position="131"/>
    </location>
</feature>
<dbReference type="EMBL" id="NQIK02000003">
    <property type="protein sequence ID" value="KAF7572697.1"/>
    <property type="molecule type" value="Genomic_DNA"/>
</dbReference>
<name>A0A2W1GEY3_9PLEO</name>
<keyword evidence="4" id="KW-0285">Flavoprotein</keyword>
<dbReference type="Gene3D" id="3.50.50.60">
    <property type="entry name" value="FAD/NAD(P)-binding domain"/>
    <property type="match status" value="1"/>
</dbReference>
<gene>
    <name evidence="9" type="ORF">Ptr86124_011570</name>
    <name evidence="8" type="ORF">PtrM4_076020</name>
</gene>
<evidence type="ECO:0000313" key="8">
    <source>
        <dbReference type="EMBL" id="KAF7572697.1"/>
    </source>
</evidence>
<dbReference type="Pfam" id="PF00732">
    <property type="entry name" value="GMC_oxred_N"/>
    <property type="match status" value="1"/>
</dbReference>
<accession>A0A2W1GEY3</accession>
<comment type="caution">
    <text evidence="8">The sequence shown here is derived from an EMBL/GenBank/DDBJ whole genome shotgun (WGS) entry which is preliminary data.</text>
</comment>
<keyword evidence="11" id="KW-1185">Reference proteome</keyword>
<dbReference type="PROSITE" id="PS00624">
    <property type="entry name" value="GMC_OXRED_2"/>
    <property type="match status" value="1"/>
</dbReference>
<dbReference type="OrthoDB" id="269227at2759"/>
<feature type="domain" description="Glucose-methanol-choline oxidoreductase N-terminal" evidence="7">
    <location>
        <begin position="299"/>
        <end position="313"/>
    </location>
</feature>
<evidence type="ECO:0000256" key="4">
    <source>
        <dbReference type="RuleBase" id="RU003968"/>
    </source>
</evidence>
<reference evidence="9" key="2">
    <citation type="submission" date="2021-05" db="EMBL/GenBank/DDBJ databases">
        <authorList>
            <person name="Moolhuijzen P.M."/>
            <person name="Moffat C.S."/>
        </authorList>
    </citation>
    <scope>NUCLEOTIDE SEQUENCE</scope>
    <source>
        <strain evidence="9">86-124</strain>
    </source>
</reference>
<dbReference type="SUPFAM" id="SSF54373">
    <property type="entry name" value="FAD-linked reductases, C-terminal domain"/>
    <property type="match status" value="1"/>
</dbReference>
<reference evidence="9" key="3">
    <citation type="journal article" date="2022" name="bioRxiv">
        <title>A global pangenome for the wheat fungal pathogen Pyrenophora tritici-repentis and prediction of effector protein structural homology.</title>
        <authorList>
            <person name="Moolhuijzen P."/>
            <person name="See P.T."/>
            <person name="Shi G."/>
            <person name="Powell H.R."/>
            <person name="Cockram J."/>
            <person name="Jorgensen L.N."/>
            <person name="Benslimane H."/>
            <person name="Strelkov S.E."/>
            <person name="Turner J."/>
            <person name="Liu Z."/>
            <person name="Moffat C.S."/>
        </authorList>
    </citation>
    <scope>NUCLEOTIDE SEQUENCE</scope>
    <source>
        <strain evidence="9">86-124</strain>
    </source>
</reference>
<dbReference type="EMBL" id="NRDI02000020">
    <property type="protein sequence ID" value="KAI1509490.1"/>
    <property type="molecule type" value="Genomic_DNA"/>
</dbReference>
<dbReference type="PIRSF" id="PIRSF000137">
    <property type="entry name" value="Alcohol_oxidase"/>
    <property type="match status" value="1"/>
</dbReference>
<dbReference type="GO" id="GO:0016614">
    <property type="term" value="F:oxidoreductase activity, acting on CH-OH group of donors"/>
    <property type="evidence" value="ECO:0007669"/>
    <property type="project" value="InterPro"/>
</dbReference>
<evidence type="ECO:0000256" key="5">
    <source>
        <dbReference type="SAM" id="SignalP"/>
    </source>
</evidence>
<evidence type="ECO:0000313" key="10">
    <source>
        <dbReference type="Proteomes" id="UP000245464"/>
    </source>
</evidence>
<dbReference type="InterPro" id="IPR000172">
    <property type="entry name" value="GMC_OxRdtase_N"/>
</dbReference>
<evidence type="ECO:0000256" key="1">
    <source>
        <dbReference type="ARBA" id="ARBA00010790"/>
    </source>
</evidence>
<comment type="cofactor">
    <cofactor evidence="3">
        <name>FAD</name>
        <dbReference type="ChEBI" id="CHEBI:57692"/>
    </cofactor>
</comment>
<feature type="active site" description="Proton donor" evidence="2">
    <location>
        <position position="553"/>
    </location>
</feature>
<feature type="chain" id="PRO_5042701166" evidence="5">
    <location>
        <begin position="24"/>
        <end position="615"/>
    </location>
</feature>
<evidence type="ECO:0000313" key="9">
    <source>
        <dbReference type="EMBL" id="KAI1509490.1"/>
    </source>
</evidence>